<dbReference type="PANTHER" id="PTHR43031:SF1">
    <property type="entry name" value="PYRIDINE NUCLEOTIDE-DISULPHIDE OXIDOREDUCTASE"/>
    <property type="match status" value="1"/>
</dbReference>
<dbReference type="InterPro" id="IPR001307">
    <property type="entry name" value="Thiosulphate_STrfase_CS"/>
</dbReference>
<dbReference type="InterPro" id="IPR036873">
    <property type="entry name" value="Rhodanese-like_dom_sf"/>
</dbReference>
<evidence type="ECO:0000259" key="1">
    <source>
        <dbReference type="PROSITE" id="PS50206"/>
    </source>
</evidence>
<dbReference type="EMBL" id="CP093547">
    <property type="protein sequence ID" value="UNP28755.1"/>
    <property type="molecule type" value="Genomic_DNA"/>
</dbReference>
<dbReference type="InterPro" id="IPR050229">
    <property type="entry name" value="GlpE_sulfurtransferase"/>
</dbReference>
<proteinExistence type="predicted"/>
<dbReference type="RefSeq" id="WP_057945615.1">
    <property type="nucleotide sequence ID" value="NZ_CP011131.1"/>
</dbReference>
<dbReference type="PROSITE" id="PS50206">
    <property type="entry name" value="RHODANESE_3"/>
    <property type="match status" value="1"/>
</dbReference>
<reference evidence="2 3" key="1">
    <citation type="submission" date="2022-03" db="EMBL/GenBank/DDBJ databases">
        <title>Complete genome sequence of Lysobacter capsici VKM B-2533 and Lysobacter gummosus 10.1.1, promising sources of lytic agents.</title>
        <authorList>
            <person name="Tarlachkov S.V."/>
            <person name="Kudryakova I.V."/>
            <person name="Afoshin A.S."/>
            <person name="Leontyevskaya E.A."/>
            <person name="Leontyevskaya N.V."/>
        </authorList>
    </citation>
    <scope>NUCLEOTIDE SEQUENCE [LARGE SCALE GENOMIC DNA]</scope>
    <source>
        <strain evidence="2 3">10.1.1</strain>
    </source>
</reference>
<accession>A0ABY3XAW4</accession>
<organism evidence="2 3">
    <name type="scientific">Lysobacter gummosus</name>
    <dbReference type="NCBI Taxonomy" id="262324"/>
    <lineage>
        <taxon>Bacteria</taxon>
        <taxon>Pseudomonadati</taxon>
        <taxon>Pseudomonadota</taxon>
        <taxon>Gammaproteobacteria</taxon>
        <taxon>Lysobacterales</taxon>
        <taxon>Lysobacteraceae</taxon>
        <taxon>Lysobacter</taxon>
    </lineage>
</organism>
<name>A0ABY3XAW4_9GAMM</name>
<dbReference type="Gene3D" id="3.40.250.10">
    <property type="entry name" value="Rhodanese-like domain"/>
    <property type="match status" value="1"/>
</dbReference>
<dbReference type="Proteomes" id="UP000829194">
    <property type="component" value="Chromosome"/>
</dbReference>
<protein>
    <submittedName>
        <fullName evidence="2">Rhodanese-like domain-containing protein</fullName>
    </submittedName>
</protein>
<dbReference type="Pfam" id="PF00581">
    <property type="entry name" value="Rhodanese"/>
    <property type="match status" value="1"/>
</dbReference>
<sequence length="137" mass="14259">MRNAVTEIPAAAPASALAHFQSQFAFETDCWDTHAAMATAEPGFVLVDTRSPELYARGHVPGAINLPHRKIIASRMAAYPASTLFVVYCAGPHCNGAARGAVRLAELGYAVKLMAGGVTGWLDEGFALASGEAEAAA</sequence>
<evidence type="ECO:0000313" key="2">
    <source>
        <dbReference type="EMBL" id="UNP28755.1"/>
    </source>
</evidence>
<keyword evidence="3" id="KW-1185">Reference proteome</keyword>
<dbReference type="SMART" id="SM00450">
    <property type="entry name" value="RHOD"/>
    <property type="match status" value="1"/>
</dbReference>
<dbReference type="SUPFAM" id="SSF52821">
    <property type="entry name" value="Rhodanese/Cell cycle control phosphatase"/>
    <property type="match status" value="1"/>
</dbReference>
<feature type="domain" description="Rhodanese" evidence="1">
    <location>
        <begin position="40"/>
        <end position="130"/>
    </location>
</feature>
<dbReference type="PANTHER" id="PTHR43031">
    <property type="entry name" value="FAD-DEPENDENT OXIDOREDUCTASE"/>
    <property type="match status" value="1"/>
</dbReference>
<dbReference type="PROSITE" id="PS00380">
    <property type="entry name" value="RHODANESE_1"/>
    <property type="match status" value="1"/>
</dbReference>
<gene>
    <name evidence="2" type="ORF">MOV92_20080</name>
</gene>
<dbReference type="CDD" id="cd01521">
    <property type="entry name" value="RHOD_PspE2"/>
    <property type="match status" value="1"/>
</dbReference>
<dbReference type="InterPro" id="IPR001763">
    <property type="entry name" value="Rhodanese-like_dom"/>
</dbReference>
<evidence type="ECO:0000313" key="3">
    <source>
        <dbReference type="Proteomes" id="UP000829194"/>
    </source>
</evidence>